<dbReference type="PROSITE" id="PS50157">
    <property type="entry name" value="ZINC_FINGER_C2H2_2"/>
    <property type="match status" value="1"/>
</dbReference>
<dbReference type="GO" id="GO:0008270">
    <property type="term" value="F:zinc ion binding"/>
    <property type="evidence" value="ECO:0007669"/>
    <property type="project" value="UniProtKB-KW"/>
</dbReference>
<evidence type="ECO:0000259" key="10">
    <source>
        <dbReference type="PROSITE" id="PS50157"/>
    </source>
</evidence>
<dbReference type="InterPro" id="IPR036236">
    <property type="entry name" value="Znf_C2H2_sf"/>
</dbReference>
<dbReference type="GO" id="GO:0000978">
    <property type="term" value="F:RNA polymerase II cis-regulatory region sequence-specific DNA binding"/>
    <property type="evidence" value="ECO:0007669"/>
    <property type="project" value="TreeGrafter"/>
</dbReference>
<keyword evidence="6" id="KW-0805">Transcription regulation</keyword>
<evidence type="ECO:0000256" key="3">
    <source>
        <dbReference type="ARBA" id="ARBA00022737"/>
    </source>
</evidence>
<evidence type="ECO:0000256" key="5">
    <source>
        <dbReference type="ARBA" id="ARBA00022833"/>
    </source>
</evidence>
<dbReference type="GO" id="GO:0005634">
    <property type="term" value="C:nucleus"/>
    <property type="evidence" value="ECO:0007669"/>
    <property type="project" value="UniProtKB-SubCell"/>
</dbReference>
<evidence type="ECO:0000313" key="12">
    <source>
        <dbReference type="Proteomes" id="UP000261560"/>
    </source>
</evidence>
<dbReference type="SUPFAM" id="SSF57667">
    <property type="entry name" value="beta-beta-alpha zinc fingers"/>
    <property type="match status" value="1"/>
</dbReference>
<reference evidence="11" key="2">
    <citation type="submission" date="2025-09" db="UniProtKB">
        <authorList>
            <consortium name="Ensembl"/>
        </authorList>
    </citation>
    <scope>IDENTIFICATION</scope>
</reference>
<organism evidence="11 12">
    <name type="scientific">Oryzias melastigma</name>
    <name type="common">Marine medaka</name>
    <dbReference type="NCBI Taxonomy" id="30732"/>
    <lineage>
        <taxon>Eukaryota</taxon>
        <taxon>Metazoa</taxon>
        <taxon>Chordata</taxon>
        <taxon>Craniata</taxon>
        <taxon>Vertebrata</taxon>
        <taxon>Euteleostomi</taxon>
        <taxon>Actinopterygii</taxon>
        <taxon>Neopterygii</taxon>
        <taxon>Teleostei</taxon>
        <taxon>Neoteleostei</taxon>
        <taxon>Acanthomorphata</taxon>
        <taxon>Ovalentaria</taxon>
        <taxon>Atherinomorphae</taxon>
        <taxon>Beloniformes</taxon>
        <taxon>Adrianichthyidae</taxon>
        <taxon>Oryziinae</taxon>
        <taxon>Oryzias</taxon>
    </lineage>
</organism>
<comment type="subcellular location">
    <subcellularLocation>
        <location evidence="1">Nucleus</location>
    </subcellularLocation>
</comment>
<name>A0A3B3E1P2_ORYME</name>
<keyword evidence="7" id="KW-0804">Transcription</keyword>
<reference evidence="11" key="1">
    <citation type="submission" date="2025-08" db="UniProtKB">
        <authorList>
            <consortium name="Ensembl"/>
        </authorList>
    </citation>
    <scope>IDENTIFICATION</scope>
</reference>
<evidence type="ECO:0000313" key="11">
    <source>
        <dbReference type="Ensembl" id="ENSOMEP00000036273.1"/>
    </source>
</evidence>
<sequence length="67" mass="7895">MGKLDPPSHEIYTRRSNLKTHMRIHTGERPFSCKVCEKRFVQSTSHMKTHTDIIFVTHVEKVSHLLH</sequence>
<dbReference type="Gene3D" id="3.30.160.60">
    <property type="entry name" value="Classic Zinc Finger"/>
    <property type="match status" value="2"/>
</dbReference>
<dbReference type="GO" id="GO:0006357">
    <property type="term" value="P:regulation of transcription by RNA polymerase II"/>
    <property type="evidence" value="ECO:0007669"/>
    <property type="project" value="TreeGrafter"/>
</dbReference>
<keyword evidence="8" id="KW-0539">Nucleus</keyword>
<protein>
    <recommendedName>
        <fullName evidence="10">C2H2-type domain-containing protein</fullName>
    </recommendedName>
</protein>
<dbReference type="GO" id="GO:0003700">
    <property type="term" value="F:DNA-binding transcription factor activity"/>
    <property type="evidence" value="ECO:0007669"/>
    <property type="project" value="TreeGrafter"/>
</dbReference>
<keyword evidence="12" id="KW-1185">Reference proteome</keyword>
<dbReference type="AlphaFoldDB" id="A0A3B3E1P2"/>
<evidence type="ECO:0000256" key="4">
    <source>
        <dbReference type="ARBA" id="ARBA00022771"/>
    </source>
</evidence>
<keyword evidence="3" id="KW-0677">Repeat</keyword>
<proteinExistence type="predicted"/>
<evidence type="ECO:0000256" key="8">
    <source>
        <dbReference type="ARBA" id="ARBA00023242"/>
    </source>
</evidence>
<dbReference type="Proteomes" id="UP000261560">
    <property type="component" value="Unplaced"/>
</dbReference>
<dbReference type="Ensembl" id="ENSOMET00000031627.1">
    <property type="protein sequence ID" value="ENSOMEP00000036273.1"/>
    <property type="gene ID" value="ENSOMEG00000023820.1"/>
</dbReference>
<dbReference type="InterPro" id="IPR013087">
    <property type="entry name" value="Znf_C2H2_type"/>
</dbReference>
<evidence type="ECO:0000256" key="2">
    <source>
        <dbReference type="ARBA" id="ARBA00022723"/>
    </source>
</evidence>
<evidence type="ECO:0000256" key="6">
    <source>
        <dbReference type="ARBA" id="ARBA00023015"/>
    </source>
</evidence>
<accession>A0A3B3E1P2</accession>
<keyword evidence="4 9" id="KW-0863">Zinc-finger</keyword>
<evidence type="ECO:0000256" key="9">
    <source>
        <dbReference type="PROSITE-ProRule" id="PRU00042"/>
    </source>
</evidence>
<dbReference type="InterPro" id="IPR051497">
    <property type="entry name" value="Dev/Hematopoietic_TF"/>
</dbReference>
<evidence type="ECO:0000256" key="7">
    <source>
        <dbReference type="ARBA" id="ARBA00023163"/>
    </source>
</evidence>
<dbReference type="Pfam" id="PF13465">
    <property type="entry name" value="zf-H2C2_2"/>
    <property type="match status" value="1"/>
</dbReference>
<feature type="domain" description="C2H2-type" evidence="10">
    <location>
        <begin position="12"/>
        <end position="30"/>
    </location>
</feature>
<keyword evidence="5" id="KW-0862">Zinc</keyword>
<keyword evidence="2" id="KW-0479">Metal-binding</keyword>
<dbReference type="GeneTree" id="ENSGT01150000286977"/>
<dbReference type="FunFam" id="3.30.160.60:FF:000446">
    <property type="entry name" value="Zinc finger protein"/>
    <property type="match status" value="1"/>
</dbReference>
<dbReference type="PANTHER" id="PTHR45993">
    <property type="entry name" value="B-CELL LYMPHOMA/LEUKEMIA 11"/>
    <property type="match status" value="1"/>
</dbReference>
<evidence type="ECO:0000256" key="1">
    <source>
        <dbReference type="ARBA" id="ARBA00004123"/>
    </source>
</evidence>
<dbReference type="PANTHER" id="PTHR45993:SF10">
    <property type="entry name" value="ZINC FINGER PROTEIN 208 ISOFORM X1-RELATED"/>
    <property type="match status" value="1"/>
</dbReference>